<proteinExistence type="predicted"/>
<organism evidence="3 4">
    <name type="scientific">Karstenula rhodostoma CBS 690.94</name>
    <dbReference type="NCBI Taxonomy" id="1392251"/>
    <lineage>
        <taxon>Eukaryota</taxon>
        <taxon>Fungi</taxon>
        <taxon>Dikarya</taxon>
        <taxon>Ascomycota</taxon>
        <taxon>Pezizomycotina</taxon>
        <taxon>Dothideomycetes</taxon>
        <taxon>Pleosporomycetidae</taxon>
        <taxon>Pleosporales</taxon>
        <taxon>Massarineae</taxon>
        <taxon>Didymosphaeriaceae</taxon>
        <taxon>Karstenula</taxon>
    </lineage>
</organism>
<name>A0A9P4P936_9PLEO</name>
<feature type="non-terminal residue" evidence="3">
    <location>
        <position position="234"/>
    </location>
</feature>
<feature type="region of interest" description="Disordered" evidence="1">
    <location>
        <begin position="173"/>
        <end position="208"/>
    </location>
</feature>
<protein>
    <submittedName>
        <fullName evidence="3">Uncharacterized protein</fullName>
    </submittedName>
</protein>
<keyword evidence="2" id="KW-1133">Transmembrane helix</keyword>
<feature type="compositionally biased region" description="Basic and acidic residues" evidence="1">
    <location>
        <begin position="186"/>
        <end position="204"/>
    </location>
</feature>
<evidence type="ECO:0000313" key="3">
    <source>
        <dbReference type="EMBL" id="KAF2439665.1"/>
    </source>
</evidence>
<feature type="region of interest" description="Disordered" evidence="1">
    <location>
        <begin position="46"/>
        <end position="150"/>
    </location>
</feature>
<feature type="compositionally biased region" description="Basic and acidic residues" evidence="1">
    <location>
        <begin position="55"/>
        <end position="69"/>
    </location>
</feature>
<accession>A0A9P4P936</accession>
<evidence type="ECO:0000256" key="2">
    <source>
        <dbReference type="SAM" id="Phobius"/>
    </source>
</evidence>
<comment type="caution">
    <text evidence="3">The sequence shown here is derived from an EMBL/GenBank/DDBJ whole genome shotgun (WGS) entry which is preliminary data.</text>
</comment>
<gene>
    <name evidence="3" type="ORF">P171DRAFT_436291</name>
</gene>
<evidence type="ECO:0000256" key="1">
    <source>
        <dbReference type="SAM" id="MobiDB-lite"/>
    </source>
</evidence>
<keyword evidence="2" id="KW-0472">Membrane</keyword>
<evidence type="ECO:0000313" key="4">
    <source>
        <dbReference type="Proteomes" id="UP000799764"/>
    </source>
</evidence>
<keyword evidence="2" id="KW-0812">Transmembrane</keyword>
<dbReference type="AlphaFoldDB" id="A0A9P4P936"/>
<dbReference type="EMBL" id="MU001509">
    <property type="protein sequence ID" value="KAF2439665.1"/>
    <property type="molecule type" value="Genomic_DNA"/>
</dbReference>
<feature type="transmembrane region" description="Helical" evidence="2">
    <location>
        <begin position="20"/>
        <end position="42"/>
    </location>
</feature>
<reference evidence="3" key="1">
    <citation type="journal article" date="2020" name="Stud. Mycol.">
        <title>101 Dothideomycetes genomes: a test case for predicting lifestyles and emergence of pathogens.</title>
        <authorList>
            <person name="Haridas S."/>
            <person name="Albert R."/>
            <person name="Binder M."/>
            <person name="Bloem J."/>
            <person name="Labutti K."/>
            <person name="Salamov A."/>
            <person name="Andreopoulos B."/>
            <person name="Baker S."/>
            <person name="Barry K."/>
            <person name="Bills G."/>
            <person name="Bluhm B."/>
            <person name="Cannon C."/>
            <person name="Castanera R."/>
            <person name="Culley D."/>
            <person name="Daum C."/>
            <person name="Ezra D."/>
            <person name="Gonzalez J."/>
            <person name="Henrissat B."/>
            <person name="Kuo A."/>
            <person name="Liang C."/>
            <person name="Lipzen A."/>
            <person name="Lutzoni F."/>
            <person name="Magnuson J."/>
            <person name="Mondo S."/>
            <person name="Nolan M."/>
            <person name="Ohm R."/>
            <person name="Pangilinan J."/>
            <person name="Park H.-J."/>
            <person name="Ramirez L."/>
            <person name="Alfaro M."/>
            <person name="Sun H."/>
            <person name="Tritt A."/>
            <person name="Yoshinaga Y."/>
            <person name="Zwiers L.-H."/>
            <person name="Turgeon B."/>
            <person name="Goodwin S."/>
            <person name="Spatafora J."/>
            <person name="Crous P."/>
            <person name="Grigoriev I."/>
        </authorList>
    </citation>
    <scope>NUCLEOTIDE SEQUENCE</scope>
    <source>
        <strain evidence="3">CBS 690.94</strain>
    </source>
</reference>
<dbReference type="Proteomes" id="UP000799764">
    <property type="component" value="Unassembled WGS sequence"/>
</dbReference>
<sequence length="234" mass="25854">MSSARGNSTRIPRPFLIDSYLYLLGGVQGLFVVILIYAGPYANFADSRPTSRSSAAKERNAERDGHDSTDDAYFTGEGFVDDMSSRPQSLRSAGSDKQQANIPAGWSAGANDPPHRKPGRPRKKTLVDEDDDNTAQPLTKSRMRSGMASMLSSEHLDSLPFNSDFDLNKAMDEQGTESTRAGTAERLPERSIAHSEEPTPERRSARAKALPQGFFRQHLPRSQFGNTMWGVFRD</sequence>
<keyword evidence="4" id="KW-1185">Reference proteome</keyword>
<feature type="compositionally biased region" description="Polar residues" evidence="1">
    <location>
        <begin position="85"/>
        <end position="101"/>
    </location>
</feature>